<feature type="region of interest" description="Disordered" evidence="1">
    <location>
        <begin position="348"/>
        <end position="383"/>
    </location>
</feature>
<evidence type="ECO:0000256" key="1">
    <source>
        <dbReference type="SAM" id="MobiDB-lite"/>
    </source>
</evidence>
<gene>
    <name evidence="2" type="ORF">N7509_008388</name>
</gene>
<dbReference type="InterPro" id="IPR053175">
    <property type="entry name" value="DHMBA_Reg_Transcription_Factor"/>
</dbReference>
<feature type="compositionally biased region" description="Polar residues" evidence="1">
    <location>
        <begin position="362"/>
        <end position="383"/>
    </location>
</feature>
<evidence type="ECO:0000313" key="3">
    <source>
        <dbReference type="Proteomes" id="UP001147747"/>
    </source>
</evidence>
<name>A0A9W9VMI4_9EURO</name>
<sequence length="469" mass="51502">MAGGPHAGHMSYLLPLIQNPQNAAVNAALNAVGLAALSNIRMSPQMMLKARREYTTALSQTNYALKDPVMSKQDDILAAVVLLGMFEVVTCTDDSFIDRWMKHMEGAAKLIEFRGPDQLSRQEGLDLFTQLRAQISTSNIYREEYSSASLIELTELAKQYRNTNDHVLDNLGLIVIRLSNFCAALKDATITDPSEVIRTALTLDAELMATFINVPFPWNYKSIEVPMVDGESILPMVWGSSYHVYHSIAASSMWNNYRSSRILIHELIIDTVAGLDSSTTDQASYIQRQHLANQSRQIARQLVEDICASAPFHLGAGAEDMDEIAVPYSESTTPPNCSDWSHVHEKTSVASKQWSRGREQRPSSLVSSPFRDSSFSTISNSPNQSSFGTMSKDLFKITGAGGLTLVWPLLIAANSGLASPELRNWITACFDKIGHSMGINQALAMGKLLRNGSGSRAWLTPELGSPISV</sequence>
<evidence type="ECO:0000313" key="2">
    <source>
        <dbReference type="EMBL" id="KAJ5385847.1"/>
    </source>
</evidence>
<reference evidence="2" key="1">
    <citation type="submission" date="2022-12" db="EMBL/GenBank/DDBJ databases">
        <authorList>
            <person name="Petersen C."/>
        </authorList>
    </citation>
    <scope>NUCLEOTIDE SEQUENCE</scope>
    <source>
        <strain evidence="2">IBT 29677</strain>
    </source>
</reference>
<dbReference type="Pfam" id="PF11951">
    <property type="entry name" value="Fungal_trans_2"/>
    <property type="match status" value="1"/>
</dbReference>
<dbReference type="PANTHER" id="PTHR38791">
    <property type="entry name" value="ZN(II)2CYS6 TRANSCRIPTION FACTOR (EUROFUNG)-RELATED-RELATED"/>
    <property type="match status" value="1"/>
</dbReference>
<dbReference type="Proteomes" id="UP001147747">
    <property type="component" value="Unassembled WGS sequence"/>
</dbReference>
<dbReference type="RefSeq" id="XP_056483645.1">
    <property type="nucleotide sequence ID" value="XM_056633025.1"/>
</dbReference>
<accession>A0A9W9VMI4</accession>
<dbReference type="GeneID" id="81372005"/>
<comment type="caution">
    <text evidence="2">The sequence shown here is derived from an EMBL/GenBank/DDBJ whole genome shotgun (WGS) entry which is preliminary data.</text>
</comment>
<keyword evidence="3" id="KW-1185">Reference proteome</keyword>
<proteinExistence type="predicted"/>
<dbReference type="EMBL" id="JAPZBU010000009">
    <property type="protein sequence ID" value="KAJ5385847.1"/>
    <property type="molecule type" value="Genomic_DNA"/>
</dbReference>
<dbReference type="AlphaFoldDB" id="A0A9W9VMI4"/>
<reference evidence="2" key="2">
    <citation type="journal article" date="2023" name="IMA Fungus">
        <title>Comparative genomic study of the Penicillium genus elucidates a diverse pangenome and 15 lateral gene transfer events.</title>
        <authorList>
            <person name="Petersen C."/>
            <person name="Sorensen T."/>
            <person name="Nielsen M.R."/>
            <person name="Sondergaard T.E."/>
            <person name="Sorensen J.L."/>
            <person name="Fitzpatrick D.A."/>
            <person name="Frisvad J.C."/>
            <person name="Nielsen K.L."/>
        </authorList>
    </citation>
    <scope>NUCLEOTIDE SEQUENCE</scope>
    <source>
        <strain evidence="2">IBT 29677</strain>
    </source>
</reference>
<dbReference type="InterPro" id="IPR021858">
    <property type="entry name" value="Fun_TF"/>
</dbReference>
<organism evidence="2 3">
    <name type="scientific">Penicillium cosmopolitanum</name>
    <dbReference type="NCBI Taxonomy" id="1131564"/>
    <lineage>
        <taxon>Eukaryota</taxon>
        <taxon>Fungi</taxon>
        <taxon>Dikarya</taxon>
        <taxon>Ascomycota</taxon>
        <taxon>Pezizomycotina</taxon>
        <taxon>Eurotiomycetes</taxon>
        <taxon>Eurotiomycetidae</taxon>
        <taxon>Eurotiales</taxon>
        <taxon>Aspergillaceae</taxon>
        <taxon>Penicillium</taxon>
    </lineage>
</organism>
<protein>
    <submittedName>
        <fullName evidence="2">Uncharacterized protein</fullName>
    </submittedName>
</protein>
<dbReference type="OrthoDB" id="5429770at2759"/>
<dbReference type="PANTHER" id="PTHR38791:SF5">
    <property type="entry name" value="TRANSCRIPTION FACTOR DBAG-RELATED"/>
    <property type="match status" value="1"/>
</dbReference>